<keyword evidence="5" id="KW-0633">Potassium transport</keyword>
<evidence type="ECO:0000256" key="2">
    <source>
        <dbReference type="ARBA" id="ARBA00010159"/>
    </source>
</evidence>
<feature type="transmembrane region" description="Helical" evidence="11">
    <location>
        <begin position="298"/>
        <end position="316"/>
    </location>
</feature>
<dbReference type="InterPro" id="IPR045319">
    <property type="entry name" value="KAT/AKT"/>
</dbReference>
<keyword evidence="4 11" id="KW-0812">Transmembrane</keyword>
<reference evidence="13 14" key="1">
    <citation type="journal article" date="2018" name="Plant J.">
        <title>Genome sequences of Chlorella sorokiniana UTEX 1602 and Micractinium conductrix SAG 241.80: implications to maltose excretion by a green alga.</title>
        <authorList>
            <person name="Arriola M.B."/>
            <person name="Velmurugan N."/>
            <person name="Zhang Y."/>
            <person name="Plunkett M.H."/>
            <person name="Hondzo H."/>
            <person name="Barney B.M."/>
        </authorList>
    </citation>
    <scope>NUCLEOTIDE SEQUENCE [LARGE SCALE GENOMIC DNA]</scope>
    <source>
        <strain evidence="14">UTEX 1602</strain>
    </source>
</reference>
<keyword evidence="6" id="KW-0851">Voltage-gated channel</keyword>
<dbReference type="GO" id="GO:0005774">
    <property type="term" value="C:vacuolar membrane"/>
    <property type="evidence" value="ECO:0007669"/>
    <property type="project" value="UniProtKB-ARBA"/>
</dbReference>
<dbReference type="GO" id="GO:0034702">
    <property type="term" value="C:monoatomic ion channel complex"/>
    <property type="evidence" value="ECO:0007669"/>
    <property type="project" value="UniProtKB-KW"/>
</dbReference>
<dbReference type="Proteomes" id="UP000239899">
    <property type="component" value="Unassembled WGS sequence"/>
</dbReference>
<dbReference type="AlphaFoldDB" id="A0A2P6TUS3"/>
<feature type="domain" description="Potassium channel" evidence="12">
    <location>
        <begin position="267"/>
        <end position="323"/>
    </location>
</feature>
<dbReference type="PANTHER" id="PTHR45743:SF2">
    <property type="entry name" value="POTASSIUM CHANNEL AKT1"/>
    <property type="match status" value="1"/>
</dbReference>
<feature type="transmembrane region" description="Helical" evidence="11">
    <location>
        <begin position="96"/>
        <end position="113"/>
    </location>
</feature>
<evidence type="ECO:0000256" key="5">
    <source>
        <dbReference type="ARBA" id="ARBA00022826"/>
    </source>
</evidence>
<feature type="transmembrane region" description="Helical" evidence="11">
    <location>
        <begin position="61"/>
        <end position="84"/>
    </location>
</feature>
<protein>
    <submittedName>
        <fullName evidence="13">Cyclic nucleotide-binding</fullName>
    </submittedName>
</protein>
<comment type="caution">
    <text evidence="13">The sequence shown here is derived from an EMBL/GenBank/DDBJ whole genome shotgun (WGS) entry which is preliminary data.</text>
</comment>
<keyword evidence="3" id="KW-0813">Transport</keyword>
<evidence type="ECO:0000256" key="4">
    <source>
        <dbReference type="ARBA" id="ARBA00022692"/>
    </source>
</evidence>
<dbReference type="SUPFAM" id="SSF81324">
    <property type="entry name" value="Voltage-gated potassium channels"/>
    <property type="match status" value="1"/>
</dbReference>
<dbReference type="InterPro" id="IPR003280">
    <property type="entry name" value="2pore_dom_K_chnl"/>
</dbReference>
<keyword evidence="8" id="KW-0406">Ion transport</keyword>
<dbReference type="EMBL" id="LHPG02000006">
    <property type="protein sequence ID" value="PRW57808.1"/>
    <property type="molecule type" value="Genomic_DNA"/>
</dbReference>
<evidence type="ECO:0000256" key="6">
    <source>
        <dbReference type="ARBA" id="ARBA00022882"/>
    </source>
</evidence>
<dbReference type="PRINTS" id="PR01333">
    <property type="entry name" value="2POREKCHANEL"/>
</dbReference>
<dbReference type="PANTHER" id="PTHR45743">
    <property type="entry name" value="POTASSIUM CHANNEL AKT1"/>
    <property type="match status" value="1"/>
</dbReference>
<evidence type="ECO:0000256" key="9">
    <source>
        <dbReference type="ARBA" id="ARBA00023136"/>
    </source>
</evidence>
<comment type="subcellular location">
    <subcellularLocation>
        <location evidence="1">Membrane</location>
        <topology evidence="1">Multi-pass membrane protein</topology>
    </subcellularLocation>
</comment>
<comment type="similarity">
    <text evidence="2">Belongs to the two pore domain potassium channel (TC 1.A.1.7) family.</text>
</comment>
<evidence type="ECO:0000313" key="14">
    <source>
        <dbReference type="Proteomes" id="UP000239899"/>
    </source>
</evidence>
<name>A0A2P6TUS3_CHLSO</name>
<keyword evidence="14" id="KW-1185">Reference proteome</keyword>
<keyword evidence="5" id="KW-0631">Potassium channel</keyword>
<organism evidence="13 14">
    <name type="scientific">Chlorella sorokiniana</name>
    <name type="common">Freshwater green alga</name>
    <dbReference type="NCBI Taxonomy" id="3076"/>
    <lineage>
        <taxon>Eukaryota</taxon>
        <taxon>Viridiplantae</taxon>
        <taxon>Chlorophyta</taxon>
        <taxon>core chlorophytes</taxon>
        <taxon>Trebouxiophyceae</taxon>
        <taxon>Chlorellales</taxon>
        <taxon>Chlorellaceae</taxon>
        <taxon>Chlorella clade</taxon>
        <taxon>Chlorella</taxon>
    </lineage>
</organism>
<proteinExistence type="inferred from homology"/>
<feature type="transmembrane region" description="Helical" evidence="11">
    <location>
        <begin position="220"/>
        <end position="242"/>
    </location>
</feature>
<dbReference type="Gene3D" id="1.10.287.70">
    <property type="match status" value="1"/>
</dbReference>
<keyword evidence="9 11" id="KW-0472">Membrane</keyword>
<evidence type="ECO:0000259" key="12">
    <source>
        <dbReference type="Pfam" id="PF07885"/>
    </source>
</evidence>
<sequence length="423" mass="45297">MPPLWKALVSSTPPAGVELPAESVAPVPSRTWLCDSRTFKRLQATGRSNFVISPVGLLASFTYSVANVTDLTYTAFVVALSVAFNDNGMSMDAGAGTCWLTIADLVGSIIYLIDLWMGFQLGIIARWEGRAVVVQNWAASARFYTRCGTFWTDMLACLPIFAQVAVATTGSSAQLLRLIATLRLLRLIRVVRLLANLSRSSVGGSHMRVLASAVTTRKLLLLHAVFSLAVLVNLLGCIWWNVAVGEGLDNSWAAAVNKDFDLLTAGEPTQWLVSCYFALTTIVTVGYGDIVPVTVKEVAMTMAFQVVGVAMFAYLLNTASSLLAASGPAAKRVEAIRNKLDEVESTMGALEFAPGLRRRIRRYFALAWEPPDGCAAHLPQLYAELPPALRHKLAAQQLRPQAVQGAAATAEAIAAAVAAAVVA</sequence>
<accession>A0A2P6TUS3</accession>
<keyword evidence="5" id="KW-0630">Potassium</keyword>
<evidence type="ECO:0000256" key="7">
    <source>
        <dbReference type="ARBA" id="ARBA00022989"/>
    </source>
</evidence>
<evidence type="ECO:0000313" key="13">
    <source>
        <dbReference type="EMBL" id="PRW57808.1"/>
    </source>
</evidence>
<feature type="transmembrane region" description="Helical" evidence="11">
    <location>
        <begin position="271"/>
        <end position="291"/>
    </location>
</feature>
<evidence type="ECO:0000256" key="11">
    <source>
        <dbReference type="SAM" id="Phobius"/>
    </source>
</evidence>
<keyword evidence="10" id="KW-0407">Ion channel</keyword>
<dbReference type="GO" id="GO:0005249">
    <property type="term" value="F:voltage-gated potassium channel activity"/>
    <property type="evidence" value="ECO:0007669"/>
    <property type="project" value="InterPro"/>
</dbReference>
<evidence type="ECO:0000256" key="8">
    <source>
        <dbReference type="ARBA" id="ARBA00023065"/>
    </source>
</evidence>
<evidence type="ECO:0000256" key="3">
    <source>
        <dbReference type="ARBA" id="ARBA00022448"/>
    </source>
</evidence>
<dbReference type="Gene3D" id="1.10.287.630">
    <property type="entry name" value="Helix hairpin bin"/>
    <property type="match status" value="1"/>
</dbReference>
<dbReference type="InterPro" id="IPR013099">
    <property type="entry name" value="K_chnl_dom"/>
</dbReference>
<dbReference type="Pfam" id="PF07885">
    <property type="entry name" value="Ion_trans_2"/>
    <property type="match status" value="1"/>
</dbReference>
<gene>
    <name evidence="13" type="ORF">C2E21_3716</name>
</gene>
<evidence type="ECO:0000256" key="10">
    <source>
        <dbReference type="ARBA" id="ARBA00023303"/>
    </source>
</evidence>
<keyword evidence="7 11" id="KW-1133">Transmembrane helix</keyword>
<evidence type="ECO:0000256" key="1">
    <source>
        <dbReference type="ARBA" id="ARBA00004141"/>
    </source>
</evidence>
<feature type="transmembrane region" description="Helical" evidence="11">
    <location>
        <begin position="160"/>
        <end position="180"/>
    </location>
</feature>
<dbReference type="OrthoDB" id="515205at2759"/>